<dbReference type="InterPro" id="IPR013155">
    <property type="entry name" value="M/V/L/I-tRNA-synth_anticd-bd"/>
</dbReference>
<dbReference type="PRINTS" id="PR01041">
    <property type="entry name" value="TRNASYNTHMET"/>
</dbReference>
<dbReference type="InterPro" id="IPR023457">
    <property type="entry name" value="Met-tRNA_synth_2"/>
</dbReference>
<evidence type="ECO:0000259" key="10">
    <source>
        <dbReference type="Pfam" id="PF08264"/>
    </source>
</evidence>
<dbReference type="EC" id="6.1.1.10" evidence="1"/>
<protein>
    <recommendedName>
        <fullName evidence="1">methionine--tRNA ligase</fullName>
        <ecNumber evidence="1">6.1.1.10</ecNumber>
    </recommendedName>
    <alternativeName>
        <fullName evidence="8">Methionyl-tRNA synthetase</fullName>
    </alternativeName>
</protein>
<dbReference type="InterPro" id="IPR014729">
    <property type="entry name" value="Rossmann-like_a/b/a_fold"/>
</dbReference>
<dbReference type="PANTHER" id="PTHR43326:SF1">
    <property type="entry name" value="METHIONINE--TRNA LIGASE, MITOCHONDRIAL"/>
    <property type="match status" value="1"/>
</dbReference>
<dbReference type="Gene3D" id="2.170.220.10">
    <property type="match status" value="1"/>
</dbReference>
<feature type="domain" description="Methionyl/Valyl/Leucyl/Isoleucyl-tRNA synthetase anticodon-binding" evidence="10">
    <location>
        <begin position="383"/>
        <end position="471"/>
    </location>
</feature>
<keyword evidence="4 9" id="KW-0547">Nucleotide-binding</keyword>
<dbReference type="GO" id="GO:0004825">
    <property type="term" value="F:methionine-tRNA ligase activity"/>
    <property type="evidence" value="ECO:0007669"/>
    <property type="project" value="UniProtKB-EC"/>
</dbReference>
<evidence type="ECO:0000256" key="1">
    <source>
        <dbReference type="ARBA" id="ARBA00012838"/>
    </source>
</evidence>
<keyword evidence="13" id="KW-1185">Reference proteome</keyword>
<dbReference type="PROSITE" id="PS00178">
    <property type="entry name" value="AA_TRNA_LIGASE_I"/>
    <property type="match status" value="1"/>
</dbReference>
<dbReference type="Pfam" id="PF09334">
    <property type="entry name" value="tRNA-synt_1g"/>
    <property type="match status" value="1"/>
</dbReference>
<dbReference type="EMBL" id="JAEDAM010000068">
    <property type="protein sequence ID" value="MBS8122297.1"/>
    <property type="molecule type" value="Genomic_DNA"/>
</dbReference>
<evidence type="ECO:0000256" key="3">
    <source>
        <dbReference type="ARBA" id="ARBA00022598"/>
    </source>
</evidence>
<evidence type="ECO:0000256" key="5">
    <source>
        <dbReference type="ARBA" id="ARBA00022840"/>
    </source>
</evidence>
<sequence length="482" mass="56310">MNKNKFYITTTLPYVNATPHIGHALEFIQADIIARYKRKKLGKENVFFNLGTDEHGSKIHQKSQEEGISTQEFVDKYSNQFKDFCKKFDIEYDFFYRTSADYHKKHVYKIWNHCLQKGDIYKKKYSAKYCVGCEEFKTEKDLINGKCPIHQKECITISEENYFFAISKYKEKMLEYLEKNPNILSPKSKINELKNFVKDIQDISISRRKEKMPWGIEVPNDNEQVIYVWFDALTNYIGTIDYASDKNNFEQWRPGIQIFGPDNLRFQGGIWQGMLAGADLDFSKKLLMHGYILDGKGQKMSKSLGNVVSPFEQLEKYGSEYIRFYLGAYLNTFGDGNYQEEELKDVINSRLADNFGNLLSRVVNLANKKGVKINDFEKIENEFKNKVDNIKKNTLNLMDNFELSSAFNEVHKLAILGNGYINDIAPWEKNKDQKQIQICLNNLSYLLSILIDLYEPVIPKFCYEAKKSLENIEKIVLFKKLD</sequence>
<comment type="similarity">
    <text evidence="9">Belongs to the class-I aminoacyl-tRNA synthetase family.</text>
</comment>
<evidence type="ECO:0000256" key="7">
    <source>
        <dbReference type="ARBA" id="ARBA00023146"/>
    </source>
</evidence>
<evidence type="ECO:0000313" key="12">
    <source>
        <dbReference type="EMBL" id="MBS8122297.1"/>
    </source>
</evidence>
<comment type="caution">
    <text evidence="12">The sequence shown here is derived from an EMBL/GenBank/DDBJ whole genome shotgun (WGS) entry which is preliminary data.</text>
</comment>
<evidence type="ECO:0000256" key="9">
    <source>
        <dbReference type="RuleBase" id="RU363039"/>
    </source>
</evidence>
<dbReference type="SUPFAM" id="SSF52374">
    <property type="entry name" value="Nucleotidylyl transferase"/>
    <property type="match status" value="1"/>
</dbReference>
<organism evidence="12 13">
    <name type="scientific">Candidatus Vampirococcus lugosii</name>
    <dbReference type="NCBI Taxonomy" id="2789015"/>
    <lineage>
        <taxon>Bacteria</taxon>
        <taxon>Candidatus Absconditibacteriota</taxon>
        <taxon>Vampirococcus</taxon>
    </lineage>
</organism>
<dbReference type="Proteomes" id="UP000680365">
    <property type="component" value="Unassembled WGS sequence"/>
</dbReference>
<gene>
    <name evidence="12" type="ORF">VAMP_273n40</name>
</gene>
<dbReference type="PANTHER" id="PTHR43326">
    <property type="entry name" value="METHIONYL-TRNA SYNTHETASE"/>
    <property type="match status" value="1"/>
</dbReference>
<keyword evidence="2" id="KW-0963">Cytoplasm</keyword>
<evidence type="ECO:0000259" key="11">
    <source>
        <dbReference type="Pfam" id="PF09334"/>
    </source>
</evidence>
<dbReference type="InterPro" id="IPR033911">
    <property type="entry name" value="MetRS_core"/>
</dbReference>
<dbReference type="InterPro" id="IPR015413">
    <property type="entry name" value="Methionyl/Leucyl_tRNA_Synth"/>
</dbReference>
<dbReference type="Gene3D" id="1.10.730.10">
    <property type="entry name" value="Isoleucyl-tRNA Synthetase, Domain 1"/>
    <property type="match status" value="1"/>
</dbReference>
<proteinExistence type="inferred from homology"/>
<dbReference type="Pfam" id="PF08264">
    <property type="entry name" value="Anticodon_1"/>
    <property type="match status" value="1"/>
</dbReference>
<keyword evidence="7 9" id="KW-0030">Aminoacyl-tRNA synthetase</keyword>
<dbReference type="InterPro" id="IPR001412">
    <property type="entry name" value="aa-tRNA-synth_I_CS"/>
</dbReference>
<dbReference type="RefSeq" id="WP_213349727.1">
    <property type="nucleotide sequence ID" value="NZ_JAEDAM010000068.1"/>
</dbReference>
<dbReference type="InterPro" id="IPR009080">
    <property type="entry name" value="tRNAsynth_Ia_anticodon-bd"/>
</dbReference>
<feature type="domain" description="Methionyl/Leucyl tRNA synthetase" evidence="11">
    <location>
        <begin position="140"/>
        <end position="362"/>
    </location>
</feature>
<reference evidence="12 13" key="1">
    <citation type="journal article" date="2021" name="Nat. Commun.">
        <title>Reductive evolution and unique predatory mode in the CPR bacterium Vampirococcus lugosii.</title>
        <authorList>
            <person name="Moreira D."/>
            <person name="Zivanovic Y."/>
            <person name="Lopez-Archilla A.I."/>
            <person name="Iniesto M."/>
            <person name="Lopez-Garcia P."/>
        </authorList>
    </citation>
    <scope>NUCLEOTIDE SEQUENCE [LARGE SCALE GENOMIC DNA]</scope>
    <source>
        <strain evidence="12">Chiprana</strain>
    </source>
</reference>
<evidence type="ECO:0000256" key="8">
    <source>
        <dbReference type="ARBA" id="ARBA00030904"/>
    </source>
</evidence>
<evidence type="ECO:0000256" key="2">
    <source>
        <dbReference type="ARBA" id="ARBA00022490"/>
    </source>
</evidence>
<evidence type="ECO:0000313" key="13">
    <source>
        <dbReference type="Proteomes" id="UP000680365"/>
    </source>
</evidence>
<evidence type="ECO:0000256" key="6">
    <source>
        <dbReference type="ARBA" id="ARBA00022917"/>
    </source>
</evidence>
<keyword evidence="5 9" id="KW-0067">ATP-binding</keyword>
<name>A0ABS5QM73_9BACT</name>
<dbReference type="Gene3D" id="3.40.50.620">
    <property type="entry name" value="HUPs"/>
    <property type="match status" value="1"/>
</dbReference>
<dbReference type="SUPFAM" id="SSF47323">
    <property type="entry name" value="Anticodon-binding domain of a subclass of class I aminoacyl-tRNA synthetases"/>
    <property type="match status" value="1"/>
</dbReference>
<dbReference type="CDD" id="cd00814">
    <property type="entry name" value="MetRS_core"/>
    <property type="match status" value="1"/>
</dbReference>
<keyword evidence="3 9" id="KW-0436">Ligase</keyword>
<keyword evidence="6 9" id="KW-0648">Protein biosynthesis</keyword>
<accession>A0ABS5QM73</accession>
<evidence type="ECO:0000256" key="4">
    <source>
        <dbReference type="ARBA" id="ARBA00022741"/>
    </source>
</evidence>